<organism evidence="2">
    <name type="scientific">Athelia psychrophila</name>
    <dbReference type="NCBI Taxonomy" id="1759441"/>
    <lineage>
        <taxon>Eukaryota</taxon>
        <taxon>Fungi</taxon>
        <taxon>Dikarya</taxon>
        <taxon>Basidiomycota</taxon>
        <taxon>Agaricomycotina</taxon>
        <taxon>Agaricomycetes</taxon>
        <taxon>Agaricomycetidae</taxon>
        <taxon>Atheliales</taxon>
        <taxon>Atheliaceae</taxon>
        <taxon>Athelia</taxon>
    </lineage>
</organism>
<dbReference type="EMBL" id="KV417520">
    <property type="protein sequence ID" value="KZP25574.1"/>
    <property type="molecule type" value="Genomic_DNA"/>
</dbReference>
<evidence type="ECO:0000256" key="1">
    <source>
        <dbReference type="SAM" id="MobiDB-lite"/>
    </source>
</evidence>
<name>A0A166P0I8_9AGAM</name>
<proteinExistence type="predicted"/>
<gene>
    <name evidence="2" type="ORF">FIBSPDRAFT_855765</name>
</gene>
<dbReference type="OrthoDB" id="3006226at2759"/>
<accession>A0A166P0I8</accession>
<feature type="region of interest" description="Disordered" evidence="1">
    <location>
        <begin position="174"/>
        <end position="204"/>
    </location>
</feature>
<sequence length="305" mass="33553">MFNKIDGQSPQEECPEAGIRETRFPARSSYVTIKLDPVMSVAFMEDEEATSAAEKLAAKTYVGFVGDSVPIQSFEVRMLRPGLPRARPEEFFTSDMCIPVFPNTDHPSRAPLQPIPAIPWANAYHAAFDQVILRVRAALADEALATVLSKSERMRLALACALDYERQSDSIEKALAGDSPPSSESVSSGAEEDPVTQDPRDPTPWVHMSYDLTGVQELYDPQDFFQEIEVVQQLQKGARVRQAEKTAQAINKARMIDEAAFEPITATDAASGPCTDPFLAVNSRPTFVTALGRWATRIGWAVSKT</sequence>
<reference evidence="2" key="1">
    <citation type="journal article" date="2016" name="Mol. Biol. Evol.">
        <title>Comparative Genomics of Early-Diverging Mushroom-Forming Fungi Provides Insights into the Origins of Lignocellulose Decay Capabilities.</title>
        <authorList>
            <person name="Nagy L.G."/>
            <person name="Riley R."/>
            <person name="Tritt A."/>
            <person name="Adam C."/>
            <person name="Daum C."/>
            <person name="Floudas D."/>
            <person name="Sun H."/>
            <person name="Yadav J.S."/>
            <person name="Pangilinan J."/>
            <person name="Larsson K.H."/>
            <person name="Matsuura K."/>
            <person name="Barry K."/>
            <person name="Labutti K."/>
            <person name="Kuo R."/>
            <person name="Ohm R.A."/>
            <person name="Bhattacharya S.S."/>
            <person name="Shirouzu T."/>
            <person name="Yoshinaga Y."/>
            <person name="Martin F.M."/>
            <person name="Grigoriev I.V."/>
            <person name="Hibbett D.S."/>
        </authorList>
    </citation>
    <scope>NUCLEOTIDE SEQUENCE [LARGE SCALE GENOMIC DNA]</scope>
    <source>
        <strain evidence="2">CBS 109695</strain>
    </source>
</reference>
<evidence type="ECO:0000313" key="2">
    <source>
        <dbReference type="EMBL" id="KZP25574.1"/>
    </source>
</evidence>
<dbReference type="AlphaFoldDB" id="A0A166P0I8"/>
<feature type="compositionally biased region" description="Low complexity" evidence="1">
    <location>
        <begin position="176"/>
        <end position="189"/>
    </location>
</feature>
<protein>
    <submittedName>
        <fullName evidence="2">Uncharacterized protein</fullName>
    </submittedName>
</protein>
<dbReference type="STRING" id="436010.A0A166P0I8"/>